<dbReference type="InterPro" id="IPR005119">
    <property type="entry name" value="LysR_subst-bd"/>
</dbReference>
<proteinExistence type="inferred from homology"/>
<dbReference type="Gene3D" id="1.10.10.10">
    <property type="entry name" value="Winged helix-like DNA-binding domain superfamily/Winged helix DNA-binding domain"/>
    <property type="match status" value="1"/>
</dbReference>
<dbReference type="PANTHER" id="PTHR30419">
    <property type="entry name" value="HTH-TYPE TRANSCRIPTIONAL REGULATOR YBHD"/>
    <property type="match status" value="1"/>
</dbReference>
<gene>
    <name evidence="6" type="ORF">C7R54_03275</name>
</gene>
<comment type="caution">
    <text evidence="6">The sequence shown here is derived from an EMBL/GenBank/DDBJ whole genome shotgun (WGS) entry which is preliminary data.</text>
</comment>
<evidence type="ECO:0000256" key="2">
    <source>
        <dbReference type="ARBA" id="ARBA00023015"/>
    </source>
</evidence>
<dbReference type="Pfam" id="PF03466">
    <property type="entry name" value="LysR_substrate"/>
    <property type="match status" value="1"/>
</dbReference>
<protein>
    <recommendedName>
        <fullName evidence="5">HTH lysR-type domain-containing protein</fullName>
    </recommendedName>
</protein>
<dbReference type="GO" id="GO:0003677">
    <property type="term" value="F:DNA binding"/>
    <property type="evidence" value="ECO:0007669"/>
    <property type="project" value="UniProtKB-KW"/>
</dbReference>
<name>A0A4Q1HP42_9BURK</name>
<evidence type="ECO:0000313" key="7">
    <source>
        <dbReference type="Proteomes" id="UP000290849"/>
    </source>
</evidence>
<dbReference type="FunFam" id="1.10.10.10:FF:000001">
    <property type="entry name" value="LysR family transcriptional regulator"/>
    <property type="match status" value="1"/>
</dbReference>
<dbReference type="GO" id="GO:0003700">
    <property type="term" value="F:DNA-binding transcription factor activity"/>
    <property type="evidence" value="ECO:0007669"/>
    <property type="project" value="InterPro"/>
</dbReference>
<feature type="domain" description="HTH lysR-type" evidence="5">
    <location>
        <begin position="13"/>
        <end position="70"/>
    </location>
</feature>
<evidence type="ECO:0000256" key="4">
    <source>
        <dbReference type="ARBA" id="ARBA00023163"/>
    </source>
</evidence>
<dbReference type="GO" id="GO:0005829">
    <property type="term" value="C:cytosol"/>
    <property type="evidence" value="ECO:0007669"/>
    <property type="project" value="TreeGrafter"/>
</dbReference>
<keyword evidence="2" id="KW-0805">Transcription regulation</keyword>
<dbReference type="PANTHER" id="PTHR30419:SF8">
    <property type="entry name" value="NITROGEN ASSIMILATION TRANSCRIPTIONAL ACTIVATOR-RELATED"/>
    <property type="match status" value="1"/>
</dbReference>
<accession>A0A4Q1HP42</accession>
<evidence type="ECO:0000256" key="1">
    <source>
        <dbReference type="ARBA" id="ARBA00009437"/>
    </source>
</evidence>
<dbReference type="OrthoDB" id="8675247at2"/>
<sequence length="312" mass="34195">MGPHARKAGCMNIKYRQLQAFVLAARSGSFAKAAAELCVTQPSFSVQIRQLEDDIGIHLFERTTRTCRLTAAGQSFYREVAPILKELRDVYGRITDVGAGVAGQLQLSALPSLAFGLLTEVLGQFRSRYPGVRVLMREELNVAVIDAVKRGDVELGVGSELNGDPEVEFKPLFRDHLVVVAPKDHAFFDGPVTWQKLDSYPLITLAQGSSDRAMRQNRPNLVPAIEVAYMGTAVSMVRNGLGVTILPSSGLKGVNMVDLHAEALPGRACKRTIGVLFRKRATLSPLAMAFVQLLEQIAPVDRGIRQRRTERS</sequence>
<dbReference type="SUPFAM" id="SSF53850">
    <property type="entry name" value="Periplasmic binding protein-like II"/>
    <property type="match status" value="1"/>
</dbReference>
<keyword evidence="4" id="KW-0804">Transcription</keyword>
<organism evidence="6 7">
    <name type="scientific">Achromobacter aloeverae</name>
    <dbReference type="NCBI Taxonomy" id="1750518"/>
    <lineage>
        <taxon>Bacteria</taxon>
        <taxon>Pseudomonadati</taxon>
        <taxon>Pseudomonadota</taxon>
        <taxon>Betaproteobacteria</taxon>
        <taxon>Burkholderiales</taxon>
        <taxon>Alcaligenaceae</taxon>
        <taxon>Achromobacter</taxon>
    </lineage>
</organism>
<dbReference type="Pfam" id="PF00126">
    <property type="entry name" value="HTH_1"/>
    <property type="match status" value="1"/>
</dbReference>
<dbReference type="InterPro" id="IPR036388">
    <property type="entry name" value="WH-like_DNA-bd_sf"/>
</dbReference>
<keyword evidence="7" id="KW-1185">Reference proteome</keyword>
<dbReference type="Gene3D" id="3.40.190.290">
    <property type="match status" value="1"/>
</dbReference>
<dbReference type="AlphaFoldDB" id="A0A4Q1HP42"/>
<dbReference type="InterPro" id="IPR000847">
    <property type="entry name" value="LysR_HTH_N"/>
</dbReference>
<dbReference type="PROSITE" id="PS50931">
    <property type="entry name" value="HTH_LYSR"/>
    <property type="match status" value="1"/>
</dbReference>
<reference evidence="6 7" key="1">
    <citation type="journal article" date="2017" name="Int. J. Syst. Evol. Microbiol.">
        <title>Achromobacter aloeverae sp. nov., isolated from the root of Aloe vera (L.) Burm.f.</title>
        <authorList>
            <person name="Kuncharoen N."/>
            <person name="Muramatsu Y."/>
            <person name="Shibata C."/>
            <person name="Kamakura Y."/>
            <person name="Nakagawa Y."/>
            <person name="Tanasupawat S."/>
        </authorList>
    </citation>
    <scope>NUCLEOTIDE SEQUENCE [LARGE SCALE GENOMIC DNA]</scope>
    <source>
        <strain evidence="6 7">AVA-1</strain>
    </source>
</reference>
<dbReference type="InterPro" id="IPR036390">
    <property type="entry name" value="WH_DNA-bd_sf"/>
</dbReference>
<evidence type="ECO:0000256" key="3">
    <source>
        <dbReference type="ARBA" id="ARBA00023125"/>
    </source>
</evidence>
<dbReference type="InterPro" id="IPR050950">
    <property type="entry name" value="HTH-type_LysR_regulators"/>
</dbReference>
<dbReference type="Proteomes" id="UP000290849">
    <property type="component" value="Unassembled WGS sequence"/>
</dbReference>
<evidence type="ECO:0000259" key="5">
    <source>
        <dbReference type="PROSITE" id="PS50931"/>
    </source>
</evidence>
<evidence type="ECO:0000313" key="6">
    <source>
        <dbReference type="EMBL" id="RXN92778.1"/>
    </source>
</evidence>
<dbReference type="EMBL" id="PYAL01000001">
    <property type="protein sequence ID" value="RXN92778.1"/>
    <property type="molecule type" value="Genomic_DNA"/>
</dbReference>
<comment type="similarity">
    <text evidence="1">Belongs to the LysR transcriptional regulatory family.</text>
</comment>
<keyword evidence="3" id="KW-0238">DNA-binding</keyword>
<dbReference type="SUPFAM" id="SSF46785">
    <property type="entry name" value="Winged helix' DNA-binding domain"/>
    <property type="match status" value="1"/>
</dbReference>
<dbReference type="PRINTS" id="PR00039">
    <property type="entry name" value="HTHLYSR"/>
</dbReference>
<dbReference type="CDD" id="cd08440">
    <property type="entry name" value="PBP2_LTTR_like_4"/>
    <property type="match status" value="1"/>
</dbReference>